<dbReference type="InterPro" id="IPR001128">
    <property type="entry name" value="Cyt_P450"/>
</dbReference>
<keyword evidence="5 7" id="KW-0560">Oxidoreductase</keyword>
<comment type="similarity">
    <text evidence="7">Belongs to the cytochrome P450 family.</text>
</comment>
<evidence type="ECO:0000313" key="8">
    <source>
        <dbReference type="Proteomes" id="UP001652660"/>
    </source>
</evidence>
<dbReference type="PANTHER" id="PTHR24298:SF800">
    <property type="entry name" value="CYTOCHROME P450 89A2-RELATED"/>
    <property type="match status" value="1"/>
</dbReference>
<organism evidence="8 9">
    <name type="scientific">Coffea arabica</name>
    <name type="common">Arabian coffee</name>
    <dbReference type="NCBI Taxonomy" id="13443"/>
    <lineage>
        <taxon>Eukaryota</taxon>
        <taxon>Viridiplantae</taxon>
        <taxon>Streptophyta</taxon>
        <taxon>Embryophyta</taxon>
        <taxon>Tracheophyta</taxon>
        <taxon>Spermatophyta</taxon>
        <taxon>Magnoliopsida</taxon>
        <taxon>eudicotyledons</taxon>
        <taxon>Gunneridae</taxon>
        <taxon>Pentapetalae</taxon>
        <taxon>asterids</taxon>
        <taxon>lamiids</taxon>
        <taxon>Gentianales</taxon>
        <taxon>Rubiaceae</taxon>
        <taxon>Ixoroideae</taxon>
        <taxon>Gardenieae complex</taxon>
        <taxon>Bertiereae - Coffeeae clade</taxon>
        <taxon>Coffeeae</taxon>
        <taxon>Coffea</taxon>
    </lineage>
</organism>
<dbReference type="InterPro" id="IPR017972">
    <property type="entry name" value="Cyt_P450_CS"/>
</dbReference>
<keyword evidence="6" id="KW-0472">Membrane</keyword>
<evidence type="ECO:0000256" key="3">
    <source>
        <dbReference type="ARBA" id="ARBA00022723"/>
    </source>
</evidence>
<dbReference type="PRINTS" id="PR00463">
    <property type="entry name" value="EP450I"/>
</dbReference>
<evidence type="ECO:0000313" key="9">
    <source>
        <dbReference type="RefSeq" id="XP_071922455.1"/>
    </source>
</evidence>
<evidence type="ECO:0000256" key="1">
    <source>
        <dbReference type="ARBA" id="ARBA00004167"/>
    </source>
</evidence>
<dbReference type="GeneID" id="140014834"/>
<dbReference type="Gene3D" id="1.10.630.10">
    <property type="entry name" value="Cytochrome P450"/>
    <property type="match status" value="1"/>
</dbReference>
<reference evidence="9" key="1">
    <citation type="submission" date="2025-08" db="UniProtKB">
        <authorList>
            <consortium name="RefSeq"/>
        </authorList>
    </citation>
    <scope>IDENTIFICATION</scope>
    <source>
        <tissue evidence="9">Leaves</tissue>
    </source>
</reference>
<proteinExistence type="inferred from homology"/>
<evidence type="ECO:0000256" key="6">
    <source>
        <dbReference type="ARBA" id="ARBA00023136"/>
    </source>
</evidence>
<sequence>METWWWLIFIFTILLCILTTLKSLFNFTITNPRTNTTKNNLPLPPGPSTLKVFKILLISIWHRLTVFDLEPKLRNTKYKYGPLFIFGSKSKPTIFIVSHGLAHLALIRKGAIFSDRPSSQNTPMLQIFDSNAHRISTAPYGATWRLLRHNLALEILHPSCIKSYSRVRRWVLSLLCRRFLDEFQRPTDVVDHFRYAMFSLLVFMCFGDKLSEEKISEIEAVQRRWLLSLGRMSIFILWPKLGRILMGKKWKELLQVRKDQENTFIPLIQARIKMKSQGKSNNDEELVAYVDSLIDLQLPEEKRKLNDQEIVSLCGEFLNTGTDSTATALQWIMANLVKYPAIQDKLYEEIIGVVGLPEPLGTSPIKCSSENSQENDFDVLRGVVNEDDLEKMPYLKAVVLEGLRRHPPVHFLLPHSVTEDVGLYGYLIPKNATVNVMVADMGWDPSMWEDPLEFKPERFLASNHVNPSVNHYLGNHQWFDLTGNKEIKMMPFGAGRRMCPGYGLALLHLEYFVANFVWNFEWKAIDEVGVDLSEKQEFTVVMRNPLLARIKDVLSSLSIFSWVKYQKNSL</sequence>
<dbReference type="PRINTS" id="PR00385">
    <property type="entry name" value="P450"/>
</dbReference>
<dbReference type="SUPFAM" id="SSF48264">
    <property type="entry name" value="Cytochrome P450"/>
    <property type="match status" value="1"/>
</dbReference>
<keyword evidence="2" id="KW-0812">Transmembrane</keyword>
<dbReference type="Proteomes" id="UP001652660">
    <property type="component" value="Chromosome 9e"/>
</dbReference>
<keyword evidence="3 7" id="KW-0479">Metal-binding</keyword>
<dbReference type="InterPro" id="IPR002401">
    <property type="entry name" value="Cyt_P450_E_grp-I"/>
</dbReference>
<protein>
    <submittedName>
        <fullName evidence="9">Cytochrome P450 89A2-like</fullName>
    </submittedName>
</protein>
<keyword evidence="4" id="KW-1133">Transmembrane helix</keyword>
<dbReference type="PROSITE" id="PS00086">
    <property type="entry name" value="CYTOCHROME_P450"/>
    <property type="match status" value="1"/>
</dbReference>
<keyword evidence="7" id="KW-0503">Monooxygenase</keyword>
<dbReference type="CDD" id="cd11075">
    <property type="entry name" value="CYP77_89"/>
    <property type="match status" value="1"/>
</dbReference>
<accession>A0ABM4VSG1</accession>
<evidence type="ECO:0000256" key="5">
    <source>
        <dbReference type="ARBA" id="ARBA00023002"/>
    </source>
</evidence>
<comment type="subcellular location">
    <subcellularLocation>
        <location evidence="1">Membrane</location>
        <topology evidence="1">Single-pass membrane protein</topology>
    </subcellularLocation>
</comment>
<evidence type="ECO:0000256" key="2">
    <source>
        <dbReference type="ARBA" id="ARBA00022692"/>
    </source>
</evidence>
<gene>
    <name evidence="9" type="primary">LOC140014834</name>
</gene>
<evidence type="ECO:0000256" key="7">
    <source>
        <dbReference type="RuleBase" id="RU000461"/>
    </source>
</evidence>
<dbReference type="InterPro" id="IPR051103">
    <property type="entry name" value="Plant_metabolite_P450s"/>
</dbReference>
<dbReference type="RefSeq" id="XP_071922455.1">
    <property type="nucleotide sequence ID" value="XM_072066354.1"/>
</dbReference>
<keyword evidence="8" id="KW-1185">Reference proteome</keyword>
<keyword evidence="7" id="KW-0408">Iron</keyword>
<keyword evidence="7" id="KW-0349">Heme</keyword>
<dbReference type="PANTHER" id="PTHR24298">
    <property type="entry name" value="FLAVONOID 3'-MONOOXYGENASE-RELATED"/>
    <property type="match status" value="1"/>
</dbReference>
<name>A0ABM4VSG1_COFAR</name>
<dbReference type="InterPro" id="IPR036396">
    <property type="entry name" value="Cyt_P450_sf"/>
</dbReference>
<dbReference type="Pfam" id="PF00067">
    <property type="entry name" value="p450"/>
    <property type="match status" value="1"/>
</dbReference>
<evidence type="ECO:0000256" key="4">
    <source>
        <dbReference type="ARBA" id="ARBA00022989"/>
    </source>
</evidence>